<dbReference type="GO" id="GO:0051287">
    <property type="term" value="F:NAD binding"/>
    <property type="evidence" value="ECO:0007669"/>
    <property type="project" value="InterPro"/>
</dbReference>
<dbReference type="InterPro" id="IPR001732">
    <property type="entry name" value="UDP-Glc/GDP-Man_DH_N"/>
</dbReference>
<dbReference type="NCBIfam" id="TIGR03026">
    <property type="entry name" value="NDP-sugDHase"/>
    <property type="match status" value="1"/>
</dbReference>
<dbReference type="SUPFAM" id="SSF48179">
    <property type="entry name" value="6-phosphogluconate dehydrogenase C-terminal domain-like"/>
    <property type="match status" value="1"/>
</dbReference>
<proteinExistence type="inferred from homology"/>
<dbReference type="PIRSF" id="PIRSF500136">
    <property type="entry name" value="UDP_ManNAc_DH"/>
    <property type="match status" value="1"/>
</dbReference>
<dbReference type="Pfam" id="PF03720">
    <property type="entry name" value="UDPG_MGDP_dh_C"/>
    <property type="match status" value="1"/>
</dbReference>
<evidence type="ECO:0000256" key="2">
    <source>
        <dbReference type="ARBA" id="ARBA00023002"/>
    </source>
</evidence>
<dbReference type="InterPro" id="IPR036291">
    <property type="entry name" value="NAD(P)-bd_dom_sf"/>
</dbReference>
<dbReference type="GO" id="GO:0016628">
    <property type="term" value="F:oxidoreductase activity, acting on the CH-CH group of donors, NAD or NADP as acceptor"/>
    <property type="evidence" value="ECO:0007669"/>
    <property type="project" value="InterPro"/>
</dbReference>
<accession>A0A917FYS9</accession>
<organism evidence="6 7">
    <name type="scientific">Lysinibacillus alkalisoli</name>
    <dbReference type="NCBI Taxonomy" id="1911548"/>
    <lineage>
        <taxon>Bacteria</taxon>
        <taxon>Bacillati</taxon>
        <taxon>Bacillota</taxon>
        <taxon>Bacilli</taxon>
        <taxon>Bacillales</taxon>
        <taxon>Bacillaceae</taxon>
        <taxon>Lysinibacillus</taxon>
    </lineage>
</organism>
<dbReference type="Pfam" id="PF00984">
    <property type="entry name" value="UDPG_MGDP_dh"/>
    <property type="match status" value="1"/>
</dbReference>
<dbReference type="InterPro" id="IPR014026">
    <property type="entry name" value="UDP-Glc/GDP-Man_DH_dimer"/>
</dbReference>
<keyword evidence="7" id="KW-1185">Reference proteome</keyword>
<dbReference type="InterPro" id="IPR028359">
    <property type="entry name" value="UDP_ManNAc/GlcNAc_DH"/>
</dbReference>
<dbReference type="Pfam" id="PF03721">
    <property type="entry name" value="UDPG_MGDP_dh_N"/>
    <property type="match status" value="1"/>
</dbReference>
<name>A0A917FYS9_9BACI</name>
<evidence type="ECO:0000313" key="7">
    <source>
        <dbReference type="Proteomes" id="UP000616608"/>
    </source>
</evidence>
<dbReference type="SMART" id="SM00984">
    <property type="entry name" value="UDPG_MGDP_dh_C"/>
    <property type="match status" value="1"/>
</dbReference>
<evidence type="ECO:0000256" key="1">
    <source>
        <dbReference type="ARBA" id="ARBA00006601"/>
    </source>
</evidence>
<reference evidence="6" key="1">
    <citation type="journal article" date="2014" name="Int. J. Syst. Evol. Microbiol.">
        <title>Complete genome sequence of Corynebacterium casei LMG S-19264T (=DSM 44701T), isolated from a smear-ripened cheese.</title>
        <authorList>
            <consortium name="US DOE Joint Genome Institute (JGI-PGF)"/>
            <person name="Walter F."/>
            <person name="Albersmeier A."/>
            <person name="Kalinowski J."/>
            <person name="Ruckert C."/>
        </authorList>
    </citation>
    <scope>NUCLEOTIDE SEQUENCE</scope>
    <source>
        <strain evidence="6">CGMCC 1.15760</strain>
    </source>
</reference>
<dbReference type="InterPro" id="IPR017476">
    <property type="entry name" value="UDP-Glc/GDP-Man"/>
</dbReference>
<dbReference type="Gene3D" id="3.40.50.720">
    <property type="entry name" value="NAD(P)-binding Rossmann-like Domain"/>
    <property type="match status" value="2"/>
</dbReference>
<dbReference type="GO" id="GO:0000271">
    <property type="term" value="P:polysaccharide biosynthetic process"/>
    <property type="evidence" value="ECO:0007669"/>
    <property type="project" value="InterPro"/>
</dbReference>
<dbReference type="Proteomes" id="UP000616608">
    <property type="component" value="Unassembled WGS sequence"/>
</dbReference>
<dbReference type="PANTHER" id="PTHR43491">
    <property type="entry name" value="UDP-N-ACETYL-D-MANNOSAMINE DEHYDROGENASE"/>
    <property type="match status" value="1"/>
</dbReference>
<feature type="domain" description="UDP-glucose/GDP-mannose dehydrogenase C-terminal" evidence="5">
    <location>
        <begin position="314"/>
        <end position="403"/>
    </location>
</feature>
<dbReference type="GO" id="GO:0016616">
    <property type="term" value="F:oxidoreductase activity, acting on the CH-OH group of donors, NAD or NADP as acceptor"/>
    <property type="evidence" value="ECO:0007669"/>
    <property type="project" value="InterPro"/>
</dbReference>
<dbReference type="EMBL" id="BMJT01000002">
    <property type="protein sequence ID" value="GGG14492.1"/>
    <property type="molecule type" value="Genomic_DNA"/>
</dbReference>
<dbReference type="SUPFAM" id="SSF51735">
    <property type="entry name" value="NAD(P)-binding Rossmann-fold domains"/>
    <property type="match status" value="1"/>
</dbReference>
<dbReference type="InterPro" id="IPR008927">
    <property type="entry name" value="6-PGluconate_DH-like_C_sf"/>
</dbReference>
<comment type="similarity">
    <text evidence="1 4">Belongs to the UDP-glucose/GDP-mannose dehydrogenase family.</text>
</comment>
<sequence length="433" mass="48408">MNQSKVGVVGLGYVGLPVAVAFGKHFPVIGFDINEERITTLKQGYDTTKEVEPFELLTSNVFFTTAPSLLSECDYIIVAVPTPLDAYNLPYLEPILKASKMVGQHIKPGATVIFESTVYPGLTEEECLPLLERFSHMKAGTDFFIGYSPERINPGDKQNNFTSIMKVVAGMDELTTEKIAQLYRTVVKAGVHKAPSIKVAEAAKVIENTQRDINIAFMNEVAMLLDAMDIDTKAVLDAASTKWNFLPFTPGLVGGHCIGVDPYYLAYKAKEYQVTPKMILSGRDINNNMANYMIHKILQEMKNQNMTVKGAVVTILGITFKPNVPDIRNTQIVKVIHELKVRGMNVQVHDSYADKAQVLEQFGIELMPYNELMPANIVVLATPHQQYIRQYDEKFPFTHLLKGNKSIMFDVKHMSLKAMKHNNYKVVANQAVL</sequence>
<evidence type="ECO:0000256" key="3">
    <source>
        <dbReference type="ARBA" id="ARBA00023027"/>
    </source>
</evidence>
<dbReference type="PANTHER" id="PTHR43491:SF2">
    <property type="entry name" value="UDP-N-ACETYL-D-MANNOSAMINE DEHYDROGENASE"/>
    <property type="match status" value="1"/>
</dbReference>
<reference evidence="6" key="2">
    <citation type="submission" date="2020-09" db="EMBL/GenBank/DDBJ databases">
        <authorList>
            <person name="Sun Q."/>
            <person name="Zhou Y."/>
        </authorList>
    </citation>
    <scope>NUCLEOTIDE SEQUENCE</scope>
    <source>
        <strain evidence="6">CGMCC 1.15760</strain>
    </source>
</reference>
<dbReference type="RefSeq" id="WP_188613535.1">
    <property type="nucleotide sequence ID" value="NZ_BMJT01000002.1"/>
</dbReference>
<evidence type="ECO:0000256" key="4">
    <source>
        <dbReference type="PIRNR" id="PIRNR000124"/>
    </source>
</evidence>
<dbReference type="AlphaFoldDB" id="A0A917FYS9"/>
<comment type="caution">
    <text evidence="6">The sequence shown here is derived from an EMBL/GenBank/DDBJ whole genome shotgun (WGS) entry which is preliminary data.</text>
</comment>
<keyword evidence="3" id="KW-0520">NAD</keyword>
<dbReference type="InterPro" id="IPR014027">
    <property type="entry name" value="UDP-Glc/GDP-Man_DH_C"/>
</dbReference>
<evidence type="ECO:0000259" key="5">
    <source>
        <dbReference type="SMART" id="SM00984"/>
    </source>
</evidence>
<dbReference type="InterPro" id="IPR036220">
    <property type="entry name" value="UDP-Glc/GDP-Man_DH_C_sf"/>
</dbReference>
<gene>
    <name evidence="6" type="primary">capL</name>
    <name evidence="6" type="ORF">GCM10007425_05970</name>
</gene>
<keyword evidence="2" id="KW-0560">Oxidoreductase</keyword>
<protein>
    <submittedName>
        <fullName evidence="6">UDP-N-acetyl-D-galactosamine dehydrogenase</fullName>
    </submittedName>
</protein>
<evidence type="ECO:0000313" key="6">
    <source>
        <dbReference type="EMBL" id="GGG14492.1"/>
    </source>
</evidence>
<dbReference type="PIRSF" id="PIRSF000124">
    <property type="entry name" value="UDPglc_GDPman_dh"/>
    <property type="match status" value="1"/>
</dbReference>
<dbReference type="SUPFAM" id="SSF52413">
    <property type="entry name" value="UDP-glucose/GDP-mannose dehydrogenase C-terminal domain"/>
    <property type="match status" value="1"/>
</dbReference>